<dbReference type="PANTHER" id="PTHR43010">
    <property type="entry name" value="UNIVERSAL STRESS PROTEIN SLR1230"/>
    <property type="match status" value="1"/>
</dbReference>
<feature type="domain" description="UspA" evidence="1">
    <location>
        <begin position="1"/>
        <end position="143"/>
    </location>
</feature>
<proteinExistence type="predicted"/>
<dbReference type="InterPro" id="IPR051688">
    <property type="entry name" value="USP_A"/>
</dbReference>
<evidence type="ECO:0000313" key="3">
    <source>
        <dbReference type="Proteomes" id="UP000002315"/>
    </source>
</evidence>
<dbReference type="CDD" id="cd00293">
    <property type="entry name" value="USP-like"/>
    <property type="match status" value="1"/>
</dbReference>
<dbReference type="PRINTS" id="PR01438">
    <property type="entry name" value="UNVRSLSTRESS"/>
</dbReference>
<reference evidence="2 3" key="1">
    <citation type="journal article" date="2010" name="Stand. Genomic Sci.">
        <title>Complete genome sequence of Methanothermus fervidus type strain (V24S).</title>
        <authorList>
            <person name="Anderson I."/>
            <person name="Djao O.D."/>
            <person name="Misra M."/>
            <person name="Chertkov O."/>
            <person name="Nolan M."/>
            <person name="Lucas S."/>
            <person name="Lapidus A."/>
            <person name="Del Rio T.G."/>
            <person name="Tice H."/>
            <person name="Cheng J.F."/>
            <person name="Tapia R."/>
            <person name="Han C."/>
            <person name="Goodwin L."/>
            <person name="Pitluck S."/>
            <person name="Liolios K."/>
            <person name="Ivanova N."/>
            <person name="Mavromatis K."/>
            <person name="Mikhailova N."/>
            <person name="Pati A."/>
            <person name="Brambilla E."/>
            <person name="Chen A."/>
            <person name="Palaniappan K."/>
            <person name="Land M."/>
            <person name="Hauser L."/>
            <person name="Chang Y.J."/>
            <person name="Jeffries C.D."/>
            <person name="Sikorski J."/>
            <person name="Spring S."/>
            <person name="Rohde M."/>
            <person name="Eichinger K."/>
            <person name="Huber H."/>
            <person name="Wirth R."/>
            <person name="Goker M."/>
            <person name="Detter J.C."/>
            <person name="Woyke T."/>
            <person name="Bristow J."/>
            <person name="Eisen J.A."/>
            <person name="Markowitz V."/>
            <person name="Hugenholtz P."/>
            <person name="Klenk H.P."/>
            <person name="Kyrpides N.C."/>
        </authorList>
    </citation>
    <scope>NUCLEOTIDE SEQUENCE [LARGE SCALE GENOMIC DNA]</scope>
    <source>
        <strain evidence="3">ATCC 43054 / DSM 2088 / JCM 10308 / V24 S</strain>
    </source>
</reference>
<dbReference type="AlphaFoldDB" id="E3GY78"/>
<dbReference type="OrthoDB" id="105697at2157"/>
<dbReference type="SUPFAM" id="SSF52402">
    <property type="entry name" value="Adenine nucleotide alpha hydrolases-like"/>
    <property type="match status" value="1"/>
</dbReference>
<accession>E3GY78</accession>
<sequence>MYKKILLPTDGSKYAKKAAKHAAWIAEKSSGEIIVLNVIDTSTLLGVSLEDTMIQYKKLMEMEASEILHETKKIIKEFNEDLKVKTKLKEGHVVNTILDYIKENKIDLVVMGASGKGGLDRLLLGSVSEKITRHATCPVLIVH</sequence>
<dbReference type="InterPro" id="IPR006015">
    <property type="entry name" value="Universal_stress_UspA"/>
</dbReference>
<dbReference type="Proteomes" id="UP000002315">
    <property type="component" value="Chromosome"/>
</dbReference>
<gene>
    <name evidence="2" type="ordered locus">Mfer_0460</name>
</gene>
<evidence type="ECO:0000313" key="2">
    <source>
        <dbReference type="EMBL" id="ADP77260.1"/>
    </source>
</evidence>
<protein>
    <submittedName>
        <fullName evidence="2">UspA domain protein</fullName>
    </submittedName>
</protein>
<dbReference type="InterPro" id="IPR006016">
    <property type="entry name" value="UspA"/>
</dbReference>
<dbReference type="EMBL" id="CP002278">
    <property type="protein sequence ID" value="ADP77260.1"/>
    <property type="molecule type" value="Genomic_DNA"/>
</dbReference>
<organism evidence="2 3">
    <name type="scientific">Methanothermus fervidus (strain ATCC 43054 / DSM 2088 / JCM 10308 / V24 S)</name>
    <dbReference type="NCBI Taxonomy" id="523846"/>
    <lineage>
        <taxon>Archaea</taxon>
        <taxon>Methanobacteriati</taxon>
        <taxon>Methanobacteriota</taxon>
        <taxon>Methanomada group</taxon>
        <taxon>Methanobacteria</taxon>
        <taxon>Methanobacteriales</taxon>
        <taxon>Methanothermaceae</taxon>
        <taxon>Methanothermus</taxon>
    </lineage>
</organism>
<dbReference type="InterPro" id="IPR014729">
    <property type="entry name" value="Rossmann-like_a/b/a_fold"/>
</dbReference>
<dbReference type="PANTHER" id="PTHR43010:SF1">
    <property type="entry name" value="USPA DOMAIN-CONTAINING PROTEIN"/>
    <property type="match status" value="1"/>
</dbReference>
<dbReference type="Pfam" id="PF00582">
    <property type="entry name" value="Usp"/>
    <property type="match status" value="1"/>
</dbReference>
<dbReference type="STRING" id="523846.Mfer_0460"/>
<dbReference type="Gene3D" id="3.40.50.620">
    <property type="entry name" value="HUPs"/>
    <property type="match status" value="1"/>
</dbReference>
<dbReference type="HOGENOM" id="CLU_049301_11_0_2"/>
<name>E3GY78_METFV</name>
<evidence type="ECO:0000259" key="1">
    <source>
        <dbReference type="Pfam" id="PF00582"/>
    </source>
</evidence>
<dbReference type="KEGG" id="mfv:Mfer_0460"/>
<keyword evidence="3" id="KW-1185">Reference proteome</keyword>